<dbReference type="KEGG" id="tad:TRIADDRAFT_59428"/>
<dbReference type="AlphaFoldDB" id="B3S5P4"/>
<dbReference type="InterPro" id="IPR051065">
    <property type="entry name" value="Ras-related_GTPase"/>
</dbReference>
<dbReference type="PhylomeDB" id="B3S5P4"/>
<dbReference type="GO" id="GO:0005525">
    <property type="term" value="F:GTP binding"/>
    <property type="evidence" value="ECO:0000318"/>
    <property type="project" value="GO_Central"/>
</dbReference>
<reference evidence="6 7" key="1">
    <citation type="journal article" date="2008" name="Nature">
        <title>The Trichoplax genome and the nature of placozoans.</title>
        <authorList>
            <person name="Srivastava M."/>
            <person name="Begovic E."/>
            <person name="Chapman J."/>
            <person name="Putnam N.H."/>
            <person name="Hellsten U."/>
            <person name="Kawashima T."/>
            <person name="Kuo A."/>
            <person name="Mitros T."/>
            <person name="Salamov A."/>
            <person name="Carpenter M.L."/>
            <person name="Signorovitch A.Y."/>
            <person name="Moreno M.A."/>
            <person name="Kamm K."/>
            <person name="Grimwood J."/>
            <person name="Schmutz J."/>
            <person name="Shapiro H."/>
            <person name="Grigoriev I.V."/>
            <person name="Buss L.W."/>
            <person name="Schierwater B."/>
            <person name="Dellaporta S.L."/>
            <person name="Rokhsar D.S."/>
        </authorList>
    </citation>
    <scope>NUCLEOTIDE SEQUENCE [LARGE SCALE GENOMIC DNA]</scope>
    <source>
        <strain evidence="6 7">Grell-BS-1999</strain>
    </source>
</reference>
<dbReference type="OrthoDB" id="18798at2759"/>
<dbReference type="GO" id="GO:0019003">
    <property type="term" value="F:GDP binding"/>
    <property type="evidence" value="ECO:0000318"/>
    <property type="project" value="GO_Central"/>
</dbReference>
<dbReference type="PANTHER" id="PTHR45704">
    <property type="entry name" value="RAS-LIKE FAMILY MEMBER 11"/>
    <property type="match status" value="1"/>
</dbReference>
<evidence type="ECO:0000313" key="7">
    <source>
        <dbReference type="Proteomes" id="UP000009022"/>
    </source>
</evidence>
<dbReference type="HOGENOM" id="CLU_1009458_0_0_1"/>
<dbReference type="Gene3D" id="3.40.50.300">
    <property type="entry name" value="P-loop containing nucleotide triphosphate hydrolases"/>
    <property type="match status" value="1"/>
</dbReference>
<dbReference type="Pfam" id="PF00071">
    <property type="entry name" value="Ras"/>
    <property type="match status" value="1"/>
</dbReference>
<dbReference type="PRINTS" id="PR00449">
    <property type="entry name" value="RASTRNSFRMNG"/>
</dbReference>
<sequence length="276" mass="31750">MPIRDRTYSLPTASLHVGLPATEEHHHAKKIQLSELDEEITDYKLCTVGKKCVGKSALTQRYTTGKVKQDKNDVLLNNFHQGTVFKTTDEIDGIQSSLHILDTIGQDSNGKIPSEYLRRMDGFVVVYSVTDRLSFQMARQFVEQIVMRKKWWTSRKKTKLQSLPLVIVANKTDLTDQRMVSRKEGEELAWEFGCSFYECAATLKGNSYRVRSIFHDVVNQIRCVLQEKVQITETSKVPRMIQRISSFKKRNQSAPCLEQSEKYQPRPRSHSTAYSV</sequence>
<dbReference type="SMART" id="SM00175">
    <property type="entry name" value="RAB"/>
    <property type="match status" value="1"/>
</dbReference>
<dbReference type="GO" id="GO:0005886">
    <property type="term" value="C:plasma membrane"/>
    <property type="evidence" value="ECO:0000318"/>
    <property type="project" value="GO_Central"/>
</dbReference>
<dbReference type="PROSITE" id="PS51419">
    <property type="entry name" value="RAB"/>
    <property type="match status" value="1"/>
</dbReference>
<keyword evidence="3" id="KW-0378">Hydrolase</keyword>
<dbReference type="InParanoid" id="B3S5P4"/>
<proteinExistence type="inferred from homology"/>
<dbReference type="eggNOG" id="KOG0395">
    <property type="taxonomic scope" value="Eukaryota"/>
</dbReference>
<dbReference type="SUPFAM" id="SSF52540">
    <property type="entry name" value="P-loop containing nucleoside triphosphate hydrolases"/>
    <property type="match status" value="1"/>
</dbReference>
<dbReference type="GeneID" id="6756675"/>
<dbReference type="EC" id="3.6.5.2" evidence="2"/>
<dbReference type="InterPro" id="IPR027417">
    <property type="entry name" value="P-loop_NTPase"/>
</dbReference>
<dbReference type="GO" id="GO:0003924">
    <property type="term" value="F:GTPase activity"/>
    <property type="evidence" value="ECO:0000318"/>
    <property type="project" value="GO_Central"/>
</dbReference>
<dbReference type="SMART" id="SM00173">
    <property type="entry name" value="RAS"/>
    <property type="match status" value="1"/>
</dbReference>
<dbReference type="STRING" id="10228.B3S5P4"/>
<name>B3S5P4_TRIAD</name>
<dbReference type="RefSeq" id="XP_002115467.1">
    <property type="nucleotide sequence ID" value="XM_002115431.1"/>
</dbReference>
<dbReference type="EMBL" id="DS985251">
    <property type="protein sequence ID" value="EDV21830.1"/>
    <property type="molecule type" value="Genomic_DNA"/>
</dbReference>
<evidence type="ECO:0000313" key="6">
    <source>
        <dbReference type="EMBL" id="EDV21830.1"/>
    </source>
</evidence>
<dbReference type="SMART" id="SM00174">
    <property type="entry name" value="RHO"/>
    <property type="match status" value="1"/>
</dbReference>
<feature type="region of interest" description="Disordered" evidence="5">
    <location>
        <begin position="252"/>
        <end position="276"/>
    </location>
</feature>
<evidence type="ECO:0000256" key="3">
    <source>
        <dbReference type="ARBA" id="ARBA00022801"/>
    </source>
</evidence>
<evidence type="ECO:0000256" key="2">
    <source>
        <dbReference type="ARBA" id="ARBA00011984"/>
    </source>
</evidence>
<keyword evidence="7" id="KW-1185">Reference proteome</keyword>
<evidence type="ECO:0000256" key="4">
    <source>
        <dbReference type="ARBA" id="ARBA00048098"/>
    </source>
</evidence>
<protein>
    <recommendedName>
        <fullName evidence="2">small monomeric GTPase</fullName>
        <ecNumber evidence="2">3.6.5.2</ecNumber>
    </recommendedName>
</protein>
<dbReference type="Proteomes" id="UP000009022">
    <property type="component" value="Unassembled WGS sequence"/>
</dbReference>
<comment type="catalytic activity">
    <reaction evidence="4">
        <text>GTP + H2O = GDP + phosphate + H(+)</text>
        <dbReference type="Rhea" id="RHEA:19669"/>
        <dbReference type="ChEBI" id="CHEBI:15377"/>
        <dbReference type="ChEBI" id="CHEBI:15378"/>
        <dbReference type="ChEBI" id="CHEBI:37565"/>
        <dbReference type="ChEBI" id="CHEBI:43474"/>
        <dbReference type="ChEBI" id="CHEBI:58189"/>
        <dbReference type="EC" id="3.6.5.2"/>
    </reaction>
</comment>
<dbReference type="GO" id="GO:0003925">
    <property type="term" value="F:G protein activity"/>
    <property type="evidence" value="ECO:0007669"/>
    <property type="project" value="UniProtKB-EC"/>
</dbReference>
<dbReference type="PROSITE" id="PS51421">
    <property type="entry name" value="RAS"/>
    <property type="match status" value="1"/>
</dbReference>
<dbReference type="InterPro" id="IPR001806">
    <property type="entry name" value="Small_GTPase"/>
</dbReference>
<organism evidence="6 7">
    <name type="scientific">Trichoplax adhaerens</name>
    <name type="common">Trichoplax reptans</name>
    <dbReference type="NCBI Taxonomy" id="10228"/>
    <lineage>
        <taxon>Eukaryota</taxon>
        <taxon>Metazoa</taxon>
        <taxon>Placozoa</taxon>
        <taxon>Uniplacotomia</taxon>
        <taxon>Trichoplacea</taxon>
        <taxon>Trichoplacidae</taxon>
        <taxon>Trichoplax</taxon>
    </lineage>
</organism>
<evidence type="ECO:0000256" key="5">
    <source>
        <dbReference type="SAM" id="MobiDB-lite"/>
    </source>
</evidence>
<gene>
    <name evidence="6" type="ORF">TRIADDRAFT_59428</name>
</gene>
<comment type="similarity">
    <text evidence="1">Belongs to the small GTPase superfamily. Ras family.</text>
</comment>
<evidence type="ECO:0000256" key="1">
    <source>
        <dbReference type="ARBA" id="ARBA00008344"/>
    </source>
</evidence>
<dbReference type="CTD" id="6756675"/>
<accession>B3S5P4</accession>